<dbReference type="EMBL" id="QEXV01000001">
    <property type="protein sequence ID" value="PWE18876.1"/>
    <property type="molecule type" value="Genomic_DNA"/>
</dbReference>
<dbReference type="Pfam" id="PF11450">
    <property type="entry name" value="DUF3008"/>
    <property type="match status" value="1"/>
</dbReference>
<keyword evidence="3" id="KW-1185">Reference proteome</keyword>
<comment type="caution">
    <text evidence="2">The sequence shown here is derived from an EMBL/GenBank/DDBJ whole genome shotgun (WGS) entry which is preliminary data.</text>
</comment>
<reference evidence="3" key="1">
    <citation type="submission" date="2018-05" db="EMBL/GenBank/DDBJ databases">
        <authorList>
            <person name="Liu B.-T."/>
        </authorList>
    </citation>
    <scope>NUCLEOTIDE SEQUENCE [LARGE SCALE GENOMIC DNA]</scope>
    <source>
        <strain evidence="3">WD6-1</strain>
    </source>
</reference>
<dbReference type="AlphaFoldDB" id="A0A2U2BXZ0"/>
<feature type="region of interest" description="Disordered" evidence="1">
    <location>
        <begin position="1"/>
        <end position="22"/>
    </location>
</feature>
<dbReference type="InterPro" id="IPR021553">
    <property type="entry name" value="DUF3008"/>
</dbReference>
<evidence type="ECO:0000313" key="3">
    <source>
        <dbReference type="Proteomes" id="UP000245168"/>
    </source>
</evidence>
<gene>
    <name evidence="2" type="ORF">DDZ18_04610</name>
</gene>
<dbReference type="OrthoDB" id="199153at2"/>
<name>A0A2U2BXZ0_9PROT</name>
<evidence type="ECO:0000313" key="2">
    <source>
        <dbReference type="EMBL" id="PWE18876.1"/>
    </source>
</evidence>
<evidence type="ECO:0000256" key="1">
    <source>
        <dbReference type="SAM" id="MobiDB-lite"/>
    </source>
</evidence>
<accession>A0A2U2BXZ0</accession>
<organism evidence="2 3">
    <name type="scientific">Marinicauda salina</name>
    <dbReference type="NCBI Taxonomy" id="2135793"/>
    <lineage>
        <taxon>Bacteria</taxon>
        <taxon>Pseudomonadati</taxon>
        <taxon>Pseudomonadota</taxon>
        <taxon>Alphaproteobacteria</taxon>
        <taxon>Maricaulales</taxon>
        <taxon>Maricaulaceae</taxon>
        <taxon>Marinicauda</taxon>
    </lineage>
</organism>
<feature type="compositionally biased region" description="Low complexity" evidence="1">
    <location>
        <begin position="1"/>
        <end position="18"/>
    </location>
</feature>
<dbReference type="RefSeq" id="WP_109252150.1">
    <property type="nucleotide sequence ID" value="NZ_QEXV01000001.1"/>
</dbReference>
<sequence>MPAKSEAQQKAAGAALAAKRGEVDPDTLGDAAFEMYETMSEKELEDLASTAREDLPETADDEEE</sequence>
<protein>
    <submittedName>
        <fullName evidence="2">DUF3008 domain-containing protein</fullName>
    </submittedName>
</protein>
<dbReference type="Proteomes" id="UP000245168">
    <property type="component" value="Unassembled WGS sequence"/>
</dbReference>
<proteinExistence type="predicted"/>
<feature type="region of interest" description="Disordered" evidence="1">
    <location>
        <begin position="41"/>
        <end position="64"/>
    </location>
</feature>